<dbReference type="SUPFAM" id="SSF52402">
    <property type="entry name" value="Adenine nucleotide alpha hydrolases-like"/>
    <property type="match status" value="1"/>
</dbReference>
<dbReference type="InterPro" id="IPR006016">
    <property type="entry name" value="UspA"/>
</dbReference>
<evidence type="ECO:0000259" key="1">
    <source>
        <dbReference type="Pfam" id="PF00582"/>
    </source>
</evidence>
<dbReference type="Pfam" id="PF00582">
    <property type="entry name" value="Usp"/>
    <property type="match status" value="1"/>
</dbReference>
<gene>
    <name evidence="2" type="ORF">SAMN04488056_109151</name>
</gene>
<protein>
    <submittedName>
        <fullName evidence="2">Universal stress protein family protein</fullName>
    </submittedName>
</protein>
<dbReference type="AlphaFoldDB" id="A0A1I5IQV4"/>
<organism evidence="2 3">
    <name type="scientific">Cohaesibacter marisflavi</name>
    <dbReference type="NCBI Taxonomy" id="655353"/>
    <lineage>
        <taxon>Bacteria</taxon>
        <taxon>Pseudomonadati</taxon>
        <taxon>Pseudomonadota</taxon>
        <taxon>Alphaproteobacteria</taxon>
        <taxon>Hyphomicrobiales</taxon>
        <taxon>Cohaesibacteraceae</taxon>
    </lineage>
</organism>
<accession>A0A1I5IQV4</accession>
<sequence length="141" mass="15271">MDPKILVAIDIEHQANAVKALKEAAKLAQCVNGEIHVCYVLAYGFYDYVKPFLVEEVVKDSIAHVKMELVALVKEAGLSDELVYRHVLKGGVHQQILLLAETLAPSYLIVNASQPDAMTGIAGPVTAQLAHLAPCSLLIVR</sequence>
<dbReference type="InterPro" id="IPR014729">
    <property type="entry name" value="Rossmann-like_a/b/a_fold"/>
</dbReference>
<dbReference type="RefSeq" id="WP_175528117.1">
    <property type="nucleotide sequence ID" value="NZ_FOVR01000009.1"/>
</dbReference>
<evidence type="ECO:0000313" key="3">
    <source>
        <dbReference type="Proteomes" id="UP000199236"/>
    </source>
</evidence>
<feature type="domain" description="UspA" evidence="1">
    <location>
        <begin position="4"/>
        <end position="141"/>
    </location>
</feature>
<reference evidence="2 3" key="1">
    <citation type="submission" date="2016-10" db="EMBL/GenBank/DDBJ databases">
        <authorList>
            <person name="de Groot N.N."/>
        </authorList>
    </citation>
    <scope>NUCLEOTIDE SEQUENCE [LARGE SCALE GENOMIC DNA]</scope>
    <source>
        <strain evidence="2 3">CGMCC 1.9157</strain>
    </source>
</reference>
<keyword evidence="3" id="KW-1185">Reference proteome</keyword>
<name>A0A1I5IQV4_9HYPH</name>
<dbReference type="Proteomes" id="UP000199236">
    <property type="component" value="Unassembled WGS sequence"/>
</dbReference>
<proteinExistence type="predicted"/>
<dbReference type="CDD" id="cd00293">
    <property type="entry name" value="USP-like"/>
    <property type="match status" value="1"/>
</dbReference>
<dbReference type="Gene3D" id="3.40.50.620">
    <property type="entry name" value="HUPs"/>
    <property type="match status" value="1"/>
</dbReference>
<dbReference type="EMBL" id="FOVR01000009">
    <property type="protein sequence ID" value="SFO62872.1"/>
    <property type="molecule type" value="Genomic_DNA"/>
</dbReference>
<evidence type="ECO:0000313" key="2">
    <source>
        <dbReference type="EMBL" id="SFO62872.1"/>
    </source>
</evidence>
<dbReference type="STRING" id="655353.SAMN04488056_109151"/>